<feature type="compositionally biased region" description="Basic and acidic residues" evidence="2">
    <location>
        <begin position="755"/>
        <end position="772"/>
    </location>
</feature>
<dbReference type="SMART" id="SM00194">
    <property type="entry name" value="PTPc"/>
    <property type="match status" value="1"/>
</dbReference>
<feature type="compositionally biased region" description="Basic and acidic residues" evidence="2">
    <location>
        <begin position="896"/>
        <end position="922"/>
    </location>
</feature>
<dbReference type="PROSITE" id="PS50056">
    <property type="entry name" value="TYR_PHOSPHATASE_2"/>
    <property type="match status" value="1"/>
</dbReference>
<evidence type="ECO:0008006" key="7">
    <source>
        <dbReference type="Google" id="ProtNLM"/>
    </source>
</evidence>
<dbReference type="PANTHER" id="PTHR19134">
    <property type="entry name" value="RECEPTOR-TYPE TYROSINE-PROTEIN PHOSPHATASE"/>
    <property type="match status" value="1"/>
</dbReference>
<feature type="compositionally biased region" description="Low complexity" evidence="2">
    <location>
        <begin position="211"/>
        <end position="224"/>
    </location>
</feature>
<name>A0A165PNT8_9APHY</name>
<feature type="region of interest" description="Disordered" evidence="2">
    <location>
        <begin position="755"/>
        <end position="947"/>
    </location>
</feature>
<dbReference type="AlphaFoldDB" id="A0A165PNT8"/>
<dbReference type="SUPFAM" id="SSF52799">
    <property type="entry name" value="(Phosphotyrosine protein) phosphatases II"/>
    <property type="match status" value="2"/>
</dbReference>
<feature type="compositionally biased region" description="Basic and acidic residues" evidence="2">
    <location>
        <begin position="1092"/>
        <end position="1103"/>
    </location>
</feature>
<dbReference type="Gene3D" id="3.90.190.10">
    <property type="entry name" value="Protein tyrosine phosphatase superfamily"/>
    <property type="match status" value="2"/>
</dbReference>
<dbReference type="STRING" id="1314783.A0A165PNT8"/>
<dbReference type="InterPro" id="IPR050348">
    <property type="entry name" value="Protein-Tyr_Phosphatase"/>
</dbReference>
<dbReference type="PROSITE" id="PS00383">
    <property type="entry name" value="TYR_PHOSPHATASE_1"/>
    <property type="match status" value="1"/>
</dbReference>
<evidence type="ECO:0000313" key="5">
    <source>
        <dbReference type="EMBL" id="KZT68443.1"/>
    </source>
</evidence>
<feature type="compositionally biased region" description="Basic residues" evidence="2">
    <location>
        <begin position="193"/>
        <end position="203"/>
    </location>
</feature>
<feature type="region of interest" description="Disordered" evidence="2">
    <location>
        <begin position="163"/>
        <end position="299"/>
    </location>
</feature>
<feature type="region of interest" description="Disordered" evidence="2">
    <location>
        <begin position="480"/>
        <end position="529"/>
    </location>
</feature>
<feature type="domain" description="Tyrosine specific protein phosphatases" evidence="4">
    <location>
        <begin position="650"/>
        <end position="674"/>
    </location>
</feature>
<dbReference type="GO" id="GO:0004725">
    <property type="term" value="F:protein tyrosine phosphatase activity"/>
    <property type="evidence" value="ECO:0007669"/>
    <property type="project" value="InterPro"/>
</dbReference>
<feature type="compositionally biased region" description="Low complexity" evidence="2">
    <location>
        <begin position="287"/>
        <end position="298"/>
    </location>
</feature>
<accession>A0A165PNT8</accession>
<feature type="compositionally biased region" description="Low complexity" evidence="2">
    <location>
        <begin position="706"/>
        <end position="719"/>
    </location>
</feature>
<comment type="similarity">
    <text evidence="1">Belongs to the protein-tyrosine phosphatase family. Non-receptor class subfamily.</text>
</comment>
<dbReference type="PROSITE" id="PS50055">
    <property type="entry name" value="TYR_PHOSPHATASE_PTP"/>
    <property type="match status" value="1"/>
</dbReference>
<dbReference type="InterPro" id="IPR000387">
    <property type="entry name" value="Tyr_Pase_dom"/>
</dbReference>
<sequence>MLDALAAHAGAAPTTPGPSLLAARASKGYNPMDSQAPPLSAFNLRLPAFVSAPGTTLPPQTAGAAQNIHPFPPVAGASSMPTLSASPGSFSASMGGMRPHRYSVPHGRPVAFNPFFDAIRQNLELAHGAEPSGEGGIALRLPRRVRRRVGDLPFEWLREIARRSGRAQESSSESESEAEERARNSKAGVKAKAPPRRHHHTSRHPPPPKPAAAAPSAGMRSTTPPLSPPSSPTRSHTQQQSPHHHLQHRPHSQTYPAPRETRPTPAVPVKPASLEDATADSADDDAQSTSSQSPPSADELTRALELQFYRIELGEQRRLMGVMEHHSMESQAGGVGGGAAGGVPGSVGGGAPGGAKVREEREEEDFPFSITAGLEKGSKNRYRHIWPFEHARVRLRKARPEDDDYMNASYVQPLGTTKRYIATQGPLAATFADFWTLCWEQNVHVIVMLTREIEGNTVKCGKYWAEGEYGPLRLKLLATDDTPERERRRRDKEMNGGFFSAHVPPAQKSKRRGKPQQGRQGEDDSDGEREIVRRVFKLTHAGYPQAKPRIITQLQYLDWPDFNVPDDPRGVLSLIREVEEAVARSREAGDRAWGEGPMHPGPWPSRLTISMPSPPKEHAHPAVPSTIVEDVPMDDNDIDPTTGVARHAVGNPPVLLHCSAGVGRTGGYIAVDAVLDGIRREIRKRQEQASPSPERMDIDPSPSPPSSGDRAGSRSRAPSGSPPVPELTVPVAVGADEVHVRVAGFTEVMDVDSEVKRDDTVGKGKTPRKEIPRTVVPASPELVNEVRRATMLRWPSGSATSTGTDAPPVSGKDWESSSSDSSQIASRSATRSTTLSGESTAAQSRSDQSTQSLSPPSSHTSSSTNLSAAVAKQTAQVSLAQKARKEPSPSSSSGDAENKHQTRQDPDAEAHASRLDTWRSEVRLSSPPIRDPASKSPDSAAAAGAQTDEEGTVLGEGSHYEHPRVFDYAQPRRLHQDISPPVLSTYDEPIRRVIEDMREQRMSLCQSLRQYVFVYRAVIEGTLMIVDEEKHKEQRRWRSPTASPGDRGPRSRADAAMDGLMHSPEVAHSAGPGPPGALRERGVLRKRSVSDYMREDGTIDGHHLTMSPGGTKRGASPTELPKEDVQGEAMLTKRPSIKRTARMDTV</sequence>
<feature type="compositionally biased region" description="Low complexity" evidence="2">
    <location>
        <begin position="846"/>
        <end position="867"/>
    </location>
</feature>
<dbReference type="InterPro" id="IPR016130">
    <property type="entry name" value="Tyr_Pase_AS"/>
</dbReference>
<keyword evidence="6" id="KW-1185">Reference proteome</keyword>
<evidence type="ECO:0000259" key="4">
    <source>
        <dbReference type="PROSITE" id="PS50056"/>
    </source>
</evidence>
<reference evidence="5 6" key="1">
    <citation type="journal article" date="2016" name="Mol. Biol. Evol.">
        <title>Comparative Genomics of Early-Diverging Mushroom-Forming Fungi Provides Insights into the Origins of Lignocellulose Decay Capabilities.</title>
        <authorList>
            <person name="Nagy L.G."/>
            <person name="Riley R."/>
            <person name="Tritt A."/>
            <person name="Adam C."/>
            <person name="Daum C."/>
            <person name="Floudas D."/>
            <person name="Sun H."/>
            <person name="Yadav J.S."/>
            <person name="Pangilinan J."/>
            <person name="Larsson K.H."/>
            <person name="Matsuura K."/>
            <person name="Barry K."/>
            <person name="Labutti K."/>
            <person name="Kuo R."/>
            <person name="Ohm R.A."/>
            <person name="Bhattacharya S.S."/>
            <person name="Shirouzu T."/>
            <person name="Yoshinaga Y."/>
            <person name="Martin F.M."/>
            <person name="Grigoriev I.V."/>
            <person name="Hibbett D.S."/>
        </authorList>
    </citation>
    <scope>NUCLEOTIDE SEQUENCE [LARGE SCALE GENOMIC DNA]</scope>
    <source>
        <strain evidence="5 6">L-15889</strain>
    </source>
</reference>
<evidence type="ECO:0000313" key="6">
    <source>
        <dbReference type="Proteomes" id="UP000076727"/>
    </source>
</evidence>
<feature type="compositionally biased region" description="Acidic residues" evidence="2">
    <location>
        <begin position="277"/>
        <end position="286"/>
    </location>
</feature>
<proteinExistence type="inferred from homology"/>
<dbReference type="EMBL" id="KV429066">
    <property type="protein sequence ID" value="KZT68443.1"/>
    <property type="molecule type" value="Genomic_DNA"/>
</dbReference>
<feature type="compositionally biased region" description="Basic residues" evidence="2">
    <location>
        <begin position="242"/>
        <end position="251"/>
    </location>
</feature>
<feature type="region of interest" description="Disordered" evidence="2">
    <location>
        <begin position="684"/>
        <end position="728"/>
    </location>
</feature>
<dbReference type="InterPro" id="IPR003595">
    <property type="entry name" value="Tyr_Pase_cat"/>
</dbReference>
<dbReference type="PANTHER" id="PTHR19134:SF561">
    <property type="entry name" value="PROTEIN TYROSINE PHOSPHATASE 36E, ISOFORM A"/>
    <property type="match status" value="1"/>
</dbReference>
<feature type="compositionally biased region" description="Low complexity" evidence="2">
    <location>
        <begin position="934"/>
        <end position="945"/>
    </location>
</feature>
<evidence type="ECO:0000256" key="2">
    <source>
        <dbReference type="SAM" id="MobiDB-lite"/>
    </source>
</evidence>
<dbReference type="SMART" id="SM00404">
    <property type="entry name" value="PTPc_motif"/>
    <property type="match status" value="1"/>
</dbReference>
<dbReference type="PRINTS" id="PR00700">
    <property type="entry name" value="PRTYPHPHTASE"/>
</dbReference>
<dbReference type="Proteomes" id="UP000076727">
    <property type="component" value="Unassembled WGS sequence"/>
</dbReference>
<dbReference type="InterPro" id="IPR000242">
    <property type="entry name" value="PTP_cat"/>
</dbReference>
<evidence type="ECO:0000259" key="3">
    <source>
        <dbReference type="PROSITE" id="PS50055"/>
    </source>
</evidence>
<feature type="compositionally biased region" description="Low complexity" evidence="2">
    <location>
        <begin position="232"/>
        <end position="241"/>
    </location>
</feature>
<dbReference type="Pfam" id="PF00102">
    <property type="entry name" value="Y_phosphatase"/>
    <property type="match status" value="3"/>
</dbReference>
<protein>
    <recommendedName>
        <fullName evidence="7">Phosphatases II</fullName>
    </recommendedName>
</protein>
<feature type="domain" description="Tyrosine-protein phosphatase" evidence="3">
    <location>
        <begin position="379"/>
        <end position="698"/>
    </location>
</feature>
<evidence type="ECO:0000256" key="1">
    <source>
        <dbReference type="ARBA" id="ARBA00009649"/>
    </source>
</evidence>
<feature type="region of interest" description="Disordered" evidence="2">
    <location>
        <begin position="1092"/>
        <end position="1146"/>
    </location>
</feature>
<dbReference type="OrthoDB" id="6058203at2759"/>
<dbReference type="InterPro" id="IPR029021">
    <property type="entry name" value="Prot-tyrosine_phosphatase-like"/>
</dbReference>
<feature type="compositionally biased region" description="Low complexity" evidence="2">
    <location>
        <begin position="816"/>
        <end position="836"/>
    </location>
</feature>
<feature type="compositionally biased region" description="Basic and acidic residues" evidence="2">
    <location>
        <begin position="482"/>
        <end position="494"/>
    </location>
</feature>
<feature type="region of interest" description="Disordered" evidence="2">
    <location>
        <begin position="1030"/>
        <end position="1054"/>
    </location>
</feature>
<gene>
    <name evidence="5" type="ORF">DAEQUDRAFT_727778</name>
</gene>
<organism evidence="5 6">
    <name type="scientific">Daedalea quercina L-15889</name>
    <dbReference type="NCBI Taxonomy" id="1314783"/>
    <lineage>
        <taxon>Eukaryota</taxon>
        <taxon>Fungi</taxon>
        <taxon>Dikarya</taxon>
        <taxon>Basidiomycota</taxon>
        <taxon>Agaricomycotina</taxon>
        <taxon>Agaricomycetes</taxon>
        <taxon>Polyporales</taxon>
        <taxon>Fomitopsis</taxon>
    </lineage>
</organism>